<accession>T0Z1D6</accession>
<gene>
    <name evidence="1" type="ORF">B2A_11659</name>
</gene>
<organism evidence="1">
    <name type="scientific">mine drainage metagenome</name>
    <dbReference type="NCBI Taxonomy" id="410659"/>
    <lineage>
        <taxon>unclassified sequences</taxon>
        <taxon>metagenomes</taxon>
        <taxon>ecological metagenomes</taxon>
    </lineage>
</organism>
<comment type="caution">
    <text evidence="1">The sequence shown here is derived from an EMBL/GenBank/DDBJ whole genome shotgun (WGS) entry which is preliminary data.</text>
</comment>
<evidence type="ECO:0000313" key="1">
    <source>
        <dbReference type="EMBL" id="EQD38017.1"/>
    </source>
</evidence>
<sequence>TASTLTVTLYPSNAFLFLVNNGAGVNASNAQWAPTASTGVVIAGATSALTYLLNPGTYSYLVELTGYYPVSGSITLTAGTPTSMSITLFLSSNYDIYTPLYAFSNAQLAALAVSGSGTSSSPYVMPSAQGTLLNATFGVVNDYTYPVFDGVFFVNTTDYTIITAPALSYLAPFAGPYALFYQKIYGFPA</sequence>
<proteinExistence type="predicted"/>
<feature type="non-terminal residue" evidence="1">
    <location>
        <position position="1"/>
    </location>
</feature>
<reference evidence="1" key="2">
    <citation type="journal article" date="2014" name="ISME J.">
        <title>Microbial stratification in low pH oxic and suboxic macroscopic growths along an acid mine drainage.</title>
        <authorList>
            <person name="Mendez-Garcia C."/>
            <person name="Mesa V."/>
            <person name="Sprenger R.R."/>
            <person name="Richter M."/>
            <person name="Diez M.S."/>
            <person name="Solano J."/>
            <person name="Bargiela R."/>
            <person name="Golyshina O.V."/>
            <person name="Manteca A."/>
            <person name="Ramos J.L."/>
            <person name="Gallego J.R."/>
            <person name="Llorente I."/>
            <person name="Martins Dos Santos V.A."/>
            <person name="Jensen O.N."/>
            <person name="Pelaez A.I."/>
            <person name="Sanchez J."/>
            <person name="Ferrer M."/>
        </authorList>
    </citation>
    <scope>NUCLEOTIDE SEQUENCE</scope>
</reference>
<feature type="non-terminal residue" evidence="1">
    <location>
        <position position="189"/>
    </location>
</feature>
<protein>
    <recommendedName>
        <fullName evidence="2">Thermopsin</fullName>
    </recommendedName>
</protein>
<dbReference type="AlphaFoldDB" id="T0Z1D6"/>
<reference evidence="1" key="1">
    <citation type="submission" date="2013-08" db="EMBL/GenBank/DDBJ databases">
        <authorList>
            <person name="Mendez C."/>
            <person name="Richter M."/>
            <person name="Ferrer M."/>
            <person name="Sanchez J."/>
        </authorList>
    </citation>
    <scope>NUCLEOTIDE SEQUENCE</scope>
</reference>
<name>T0Z1D6_9ZZZZ</name>
<evidence type="ECO:0008006" key="2">
    <source>
        <dbReference type="Google" id="ProtNLM"/>
    </source>
</evidence>
<dbReference type="EMBL" id="AUZZ01008422">
    <property type="protein sequence ID" value="EQD38017.1"/>
    <property type="molecule type" value="Genomic_DNA"/>
</dbReference>